<evidence type="ECO:0000313" key="3">
    <source>
        <dbReference type="EMBL" id="GMI21999.1"/>
    </source>
</evidence>
<reference evidence="3 4" key="1">
    <citation type="journal article" date="2023" name="Commun. Biol.">
        <title>Genome analysis of Parmales, the sister group of diatoms, reveals the evolutionary specialization of diatoms from phago-mixotrophs to photoautotrophs.</title>
        <authorList>
            <person name="Ban H."/>
            <person name="Sato S."/>
            <person name="Yoshikawa S."/>
            <person name="Yamada K."/>
            <person name="Nakamura Y."/>
            <person name="Ichinomiya M."/>
            <person name="Sato N."/>
            <person name="Blanc-Mathieu R."/>
            <person name="Endo H."/>
            <person name="Kuwata A."/>
            <person name="Ogata H."/>
        </authorList>
    </citation>
    <scope>NUCLEOTIDE SEQUENCE [LARGE SCALE GENOMIC DNA]</scope>
</reference>
<evidence type="ECO:0000256" key="1">
    <source>
        <dbReference type="SAM" id="MobiDB-lite"/>
    </source>
</evidence>
<accession>A0ABQ6M958</accession>
<dbReference type="InterPro" id="IPR037067">
    <property type="entry name" value="Coatomer_gsu_app_sf"/>
</dbReference>
<comment type="caution">
    <text evidence="3">The sequence shown here is derived from an EMBL/GenBank/DDBJ whole genome shotgun (WGS) entry which is preliminary data.</text>
</comment>
<dbReference type="EMBL" id="BRYB01005231">
    <property type="protein sequence ID" value="GMI21999.1"/>
    <property type="molecule type" value="Genomic_DNA"/>
</dbReference>
<evidence type="ECO:0000259" key="2">
    <source>
        <dbReference type="Pfam" id="PF08752"/>
    </source>
</evidence>
<dbReference type="SUPFAM" id="SSF49348">
    <property type="entry name" value="Clathrin adaptor appendage domain"/>
    <property type="match status" value="1"/>
</dbReference>
<dbReference type="Proteomes" id="UP001165060">
    <property type="component" value="Unassembled WGS sequence"/>
</dbReference>
<keyword evidence="4" id="KW-1185">Reference proteome</keyword>
<dbReference type="PANTHER" id="PTHR10261:SF0">
    <property type="entry name" value="COATOMER SUBUNIT GAMMA-2"/>
    <property type="match status" value="1"/>
</dbReference>
<protein>
    <recommendedName>
        <fullName evidence="2">Coatomer gamma subunit appendage Ig-like subdomain domain-containing protein</fullName>
    </recommendedName>
</protein>
<name>A0ABQ6M958_9STRA</name>
<dbReference type="InterPro" id="IPR017106">
    <property type="entry name" value="Coatomer_gsu"/>
</dbReference>
<feature type="non-terminal residue" evidence="3">
    <location>
        <position position="1"/>
    </location>
</feature>
<feature type="non-terminal residue" evidence="3">
    <location>
        <position position="172"/>
    </location>
</feature>
<dbReference type="PANTHER" id="PTHR10261">
    <property type="entry name" value="COATOMER SUBUNIT GAMMA"/>
    <property type="match status" value="1"/>
</dbReference>
<proteinExistence type="predicted"/>
<dbReference type="InterPro" id="IPR013040">
    <property type="entry name" value="Coatomer_gsu_app_Ig-like_dom"/>
</dbReference>
<organism evidence="3 4">
    <name type="scientific">Tetraparma gracilis</name>
    <dbReference type="NCBI Taxonomy" id="2962635"/>
    <lineage>
        <taxon>Eukaryota</taxon>
        <taxon>Sar</taxon>
        <taxon>Stramenopiles</taxon>
        <taxon>Ochrophyta</taxon>
        <taxon>Bolidophyceae</taxon>
        <taxon>Parmales</taxon>
        <taxon>Triparmaceae</taxon>
        <taxon>Tetraparma</taxon>
    </lineage>
</organism>
<dbReference type="Pfam" id="PF08752">
    <property type="entry name" value="COP-gamma_platf"/>
    <property type="match status" value="1"/>
</dbReference>
<feature type="domain" description="Coatomer gamma subunit appendage Ig-like subdomain" evidence="2">
    <location>
        <begin position="118"/>
        <end position="172"/>
    </location>
</feature>
<gene>
    <name evidence="3" type="ORF">TeGR_g1194</name>
</gene>
<dbReference type="Gene3D" id="2.60.40.1480">
    <property type="entry name" value="Coatomer, gamma subunit, appendage domain"/>
    <property type="match status" value="1"/>
</dbReference>
<evidence type="ECO:0000313" key="4">
    <source>
        <dbReference type="Proteomes" id="UP001165060"/>
    </source>
</evidence>
<sequence length="172" mass="17860">TAMEKNDYSEITSPPAAGDDLDAEAPVVEDVPTADDTAAFCILEKLHVSFNQLERSLQMYEAGGGCDNAEPLTFAALPVVEEVVEAAPAPAPGMSAAAAIADAPGAANEAPAELVDPAAAVYEIPELASLGRAFRSTASTALTESETEYVVTVVKHIFDAHVVLQFSVLNTI</sequence>
<dbReference type="InterPro" id="IPR013041">
    <property type="entry name" value="Clathrin_app_Ig-like_sf"/>
</dbReference>
<feature type="region of interest" description="Disordered" evidence="1">
    <location>
        <begin position="1"/>
        <end position="23"/>
    </location>
</feature>